<dbReference type="PRINTS" id="PR00111">
    <property type="entry name" value="ABHYDROLASE"/>
</dbReference>
<protein>
    <submittedName>
        <fullName evidence="2">Alpha/beta fold hydrolase</fullName>
    </submittedName>
</protein>
<evidence type="ECO:0000313" key="3">
    <source>
        <dbReference type="Proteomes" id="UP000664288"/>
    </source>
</evidence>
<dbReference type="RefSeq" id="WP_207352723.1">
    <property type="nucleotide sequence ID" value="NZ_JAFMPY010000031.1"/>
</dbReference>
<dbReference type="PRINTS" id="PR00412">
    <property type="entry name" value="EPOXHYDRLASE"/>
</dbReference>
<dbReference type="Gene3D" id="3.40.50.1820">
    <property type="entry name" value="alpha/beta hydrolase"/>
    <property type="match status" value="1"/>
</dbReference>
<feature type="domain" description="AB hydrolase-1" evidence="1">
    <location>
        <begin position="21"/>
        <end position="250"/>
    </location>
</feature>
<evidence type="ECO:0000259" key="1">
    <source>
        <dbReference type="Pfam" id="PF00561"/>
    </source>
</evidence>
<dbReference type="InterPro" id="IPR050266">
    <property type="entry name" value="AB_hydrolase_sf"/>
</dbReference>
<gene>
    <name evidence="2" type="ORF">J1C47_20770</name>
</gene>
<organism evidence="2 3">
    <name type="scientific">Jiella sonneratiae</name>
    <dbReference type="NCBI Taxonomy" id="2816856"/>
    <lineage>
        <taxon>Bacteria</taxon>
        <taxon>Pseudomonadati</taxon>
        <taxon>Pseudomonadota</taxon>
        <taxon>Alphaproteobacteria</taxon>
        <taxon>Hyphomicrobiales</taxon>
        <taxon>Aurantimonadaceae</taxon>
        <taxon>Jiella</taxon>
    </lineage>
</organism>
<evidence type="ECO:0000313" key="2">
    <source>
        <dbReference type="EMBL" id="MBO0906089.1"/>
    </source>
</evidence>
<dbReference type="Proteomes" id="UP000664288">
    <property type="component" value="Unassembled WGS sequence"/>
</dbReference>
<name>A0ABS3J8U7_9HYPH</name>
<keyword evidence="3" id="KW-1185">Reference proteome</keyword>
<dbReference type="InterPro" id="IPR029058">
    <property type="entry name" value="AB_hydrolase_fold"/>
</dbReference>
<dbReference type="PANTHER" id="PTHR43798">
    <property type="entry name" value="MONOACYLGLYCEROL LIPASE"/>
    <property type="match status" value="1"/>
</dbReference>
<dbReference type="InterPro" id="IPR000073">
    <property type="entry name" value="AB_hydrolase_1"/>
</dbReference>
<sequence length="266" mass="29270">MLLWTNGRKIYYDVVGPADAPVVYFAHSLAADSGMWSDQVPAFLAAGYRVLRADMRGHGGSDVAPGNYRMEQLIADAVLLLDHLEIAKVHFCGLSIGGMIAQGLGILHPERVASLVLCDTQSQSPADARERWGKRTIVIQDANSMAPLAEATMGRWLSAEFKQRHPNLWQQVHDTVAATPVQGYIGCAAAIQDFDWTPRLPEIAAPALVLYGTEDPAAHPQDNQKIADALQNGELLALEGARHLPNMEDPDRFNRIVIDWCNRWRG</sequence>
<accession>A0ABS3J8U7</accession>
<proteinExistence type="predicted"/>
<comment type="caution">
    <text evidence="2">The sequence shown here is derived from an EMBL/GenBank/DDBJ whole genome shotgun (WGS) entry which is preliminary data.</text>
</comment>
<dbReference type="SUPFAM" id="SSF53474">
    <property type="entry name" value="alpha/beta-Hydrolases"/>
    <property type="match status" value="1"/>
</dbReference>
<reference evidence="2 3" key="1">
    <citation type="submission" date="2021-03" db="EMBL/GenBank/DDBJ databases">
        <title>Whole genome sequence of Jiella sp. MQZ13P-4.</title>
        <authorList>
            <person name="Tuo L."/>
        </authorList>
    </citation>
    <scope>NUCLEOTIDE SEQUENCE [LARGE SCALE GENOMIC DNA]</scope>
    <source>
        <strain evidence="2 3">MQZ13P-4</strain>
    </source>
</reference>
<keyword evidence="2" id="KW-0378">Hydrolase</keyword>
<dbReference type="InterPro" id="IPR000639">
    <property type="entry name" value="Epox_hydrolase-like"/>
</dbReference>
<dbReference type="GO" id="GO:0016787">
    <property type="term" value="F:hydrolase activity"/>
    <property type="evidence" value="ECO:0007669"/>
    <property type="project" value="UniProtKB-KW"/>
</dbReference>
<dbReference type="EMBL" id="JAFMPY010000031">
    <property type="protein sequence ID" value="MBO0906089.1"/>
    <property type="molecule type" value="Genomic_DNA"/>
</dbReference>
<dbReference type="Pfam" id="PF00561">
    <property type="entry name" value="Abhydrolase_1"/>
    <property type="match status" value="1"/>
</dbReference>